<keyword evidence="1" id="KW-0472">Membrane</keyword>
<keyword evidence="3" id="KW-1185">Reference proteome</keyword>
<gene>
    <name evidence="2" type="ORF">OA238_c05710</name>
</gene>
<feature type="transmembrane region" description="Helical" evidence="1">
    <location>
        <begin position="26"/>
        <end position="44"/>
    </location>
</feature>
<dbReference type="eggNOG" id="ENOG5032RXY">
    <property type="taxonomic scope" value="Bacteria"/>
</dbReference>
<keyword evidence="1" id="KW-0812">Transmembrane</keyword>
<dbReference type="RefSeq" id="WP_015494035.1">
    <property type="nucleotide sequence ID" value="NC_020908.1"/>
</dbReference>
<evidence type="ECO:0000313" key="2">
    <source>
        <dbReference type="EMBL" id="AGI70802.1"/>
    </source>
</evidence>
<proteinExistence type="predicted"/>
<dbReference type="Proteomes" id="UP000004688">
    <property type="component" value="Chromosome"/>
</dbReference>
<dbReference type="HOGENOM" id="CLU_114544_0_0_5"/>
<accession>M9RF20</accession>
<dbReference type="AlphaFoldDB" id="M9RF20"/>
<feature type="transmembrane region" description="Helical" evidence="1">
    <location>
        <begin position="50"/>
        <end position="67"/>
    </location>
</feature>
<evidence type="ECO:0000256" key="1">
    <source>
        <dbReference type="SAM" id="Phobius"/>
    </source>
</evidence>
<sequence length="165" mass="17982">MLNDEANESADGDVIATLQASALRRIFAYGAVFILGAMLILLAFVQPPAFGWQVFLVLLGAGALVIAERLRRATLLGLVLTQRDLRDTAGQLLTTFDNIKSVDRGAFAFKPSNGFVLRLHNSQPRVWAPGLWWRFSTRVGVGGVTAAGPAKYMAEQIALRLEAKR</sequence>
<dbReference type="EMBL" id="CP003742">
    <property type="protein sequence ID" value="AGI70802.1"/>
    <property type="molecule type" value="Genomic_DNA"/>
</dbReference>
<evidence type="ECO:0000313" key="3">
    <source>
        <dbReference type="Proteomes" id="UP000004688"/>
    </source>
</evidence>
<reference evidence="2 3" key="1">
    <citation type="journal article" date="2013" name="PLoS ONE">
        <title>Poles Apart: Arctic and Antarctic Octadecabacter strains Share High Genome Plasticity and a New Type of Xanthorhodopsin.</title>
        <authorList>
            <person name="Vollmers J."/>
            <person name="Voget S."/>
            <person name="Dietrich S."/>
            <person name="Gollnow K."/>
            <person name="Smits M."/>
            <person name="Meyer K."/>
            <person name="Brinkhoff T."/>
            <person name="Simon M."/>
            <person name="Daniel R."/>
        </authorList>
    </citation>
    <scope>NUCLEOTIDE SEQUENCE [LARGE SCALE GENOMIC DNA]</scope>
    <source>
        <strain evidence="2 3">238</strain>
    </source>
</reference>
<protein>
    <submittedName>
        <fullName evidence="2">Uncharacterized protein</fullName>
    </submittedName>
</protein>
<name>M9RF20_9RHOB</name>
<dbReference type="STRING" id="391616.OA238_c05710"/>
<dbReference type="OrthoDB" id="7862519at2"/>
<keyword evidence="1" id="KW-1133">Transmembrane helix</keyword>
<organism evidence="2 3">
    <name type="scientific">Octadecabacter arcticus 238</name>
    <dbReference type="NCBI Taxonomy" id="391616"/>
    <lineage>
        <taxon>Bacteria</taxon>
        <taxon>Pseudomonadati</taxon>
        <taxon>Pseudomonadota</taxon>
        <taxon>Alphaproteobacteria</taxon>
        <taxon>Rhodobacterales</taxon>
        <taxon>Roseobacteraceae</taxon>
        <taxon>Octadecabacter</taxon>
    </lineage>
</organism>
<dbReference type="KEGG" id="oar:OA238_c05710"/>